<feature type="non-terminal residue" evidence="3">
    <location>
        <position position="627"/>
    </location>
</feature>
<evidence type="ECO:0000256" key="1">
    <source>
        <dbReference type="ARBA" id="ARBA00009199"/>
    </source>
</evidence>
<dbReference type="PROSITE" id="PS00571">
    <property type="entry name" value="AMIDASES"/>
    <property type="match status" value="1"/>
</dbReference>
<keyword evidence="4" id="KW-1185">Reference proteome</keyword>
<dbReference type="InterPro" id="IPR023631">
    <property type="entry name" value="Amidase_dom"/>
</dbReference>
<dbReference type="AlphaFoldDB" id="A0A1Y2HS91"/>
<dbReference type="Proteomes" id="UP000193411">
    <property type="component" value="Unassembled WGS sequence"/>
</dbReference>
<dbReference type="InterPro" id="IPR036928">
    <property type="entry name" value="AS_sf"/>
</dbReference>
<name>A0A1Y2HS91_9FUNG</name>
<protein>
    <submittedName>
        <fullName evidence="3">Amidase signature domain-containing protein</fullName>
    </submittedName>
</protein>
<sequence>MHMYILQPIFVAMSSSTPTSNTGTYTPVRQSAPVVTGKALLYLVYLATKLPFVGAKFWSDTGMYSLRTHTHKLKGVDATLLPLIPPSKAQRDTSQQAQLTLADLFRLADAHAVANPPDAANKPMAHWTVFDYYAAYKAGTTTPLRVAQAVLDAIHASDNPATENPALTAFLHTNKQATLAQAQDSTDRWAAGQPLSIFDGIPIAVKDELDVAQFPPAGLGTSFFAATRNLPSLAPFDSFCIGQLRAAGAVFVGKTTMSELGLDIINCNPITGTPRNPWNPAHHTGGSSGGSAASVASGLVPVAVGADGGGSVRIPASFCGVYGLKPTWGRISGGPTPSVDPSTGHIGPMATSIEGLAAAYALMSLQADPASLTADLAPPVALPKFLAYKSPRDLKGLRIGFYRDYFSDAETYVNEAVQGVLDYLVQHAGATVVDMTIPDIPQVRVAHVMSILSEVASLMHHQCPNEMGKLSYPTQVLMNLVQLATKTDYLTAQRQRTQTLAHLRNLFANQIDVMILPTTAMVAPKINPTSLSAGISDASFTLDGMRFAFLGNLTGLPALSCPVGFHEGLPIGCQIMGKWWDEDTVLTVGRAVSEYSASKKTRAMAAGEGDAEGKPKVWFDVLGEAVK</sequence>
<reference evidence="3 4" key="1">
    <citation type="submission" date="2016-07" db="EMBL/GenBank/DDBJ databases">
        <title>Pervasive Adenine N6-methylation of Active Genes in Fungi.</title>
        <authorList>
            <consortium name="DOE Joint Genome Institute"/>
            <person name="Mondo S.J."/>
            <person name="Dannebaum R.O."/>
            <person name="Kuo R.C."/>
            <person name="Labutti K."/>
            <person name="Haridas S."/>
            <person name="Kuo A."/>
            <person name="Salamov A."/>
            <person name="Ahrendt S.R."/>
            <person name="Lipzen A."/>
            <person name="Sullivan W."/>
            <person name="Andreopoulos W.B."/>
            <person name="Clum A."/>
            <person name="Lindquist E."/>
            <person name="Daum C."/>
            <person name="Ramamoorthy G.K."/>
            <person name="Gryganskyi A."/>
            <person name="Culley D."/>
            <person name="Magnuson J.K."/>
            <person name="James T.Y."/>
            <person name="O'Malley M.A."/>
            <person name="Stajich J.E."/>
            <person name="Spatafora J.W."/>
            <person name="Visel A."/>
            <person name="Grigoriev I.V."/>
        </authorList>
    </citation>
    <scope>NUCLEOTIDE SEQUENCE [LARGE SCALE GENOMIC DNA]</scope>
    <source>
        <strain evidence="3 4">PL171</strain>
    </source>
</reference>
<accession>A0A1Y2HS91</accession>
<dbReference type="STRING" id="765915.A0A1Y2HS91"/>
<dbReference type="InterPro" id="IPR000120">
    <property type="entry name" value="Amidase"/>
</dbReference>
<dbReference type="PANTHER" id="PTHR11895:SF67">
    <property type="entry name" value="AMIDASE DOMAIN-CONTAINING PROTEIN"/>
    <property type="match status" value="1"/>
</dbReference>
<comment type="similarity">
    <text evidence="1">Belongs to the amidase family.</text>
</comment>
<feature type="domain" description="Amidase" evidence="2">
    <location>
        <begin position="163"/>
        <end position="586"/>
    </location>
</feature>
<dbReference type="Pfam" id="PF01425">
    <property type="entry name" value="Amidase"/>
    <property type="match status" value="1"/>
</dbReference>
<dbReference type="PANTHER" id="PTHR11895">
    <property type="entry name" value="TRANSAMIDASE"/>
    <property type="match status" value="1"/>
</dbReference>
<proteinExistence type="inferred from homology"/>
<dbReference type="GO" id="GO:0003824">
    <property type="term" value="F:catalytic activity"/>
    <property type="evidence" value="ECO:0007669"/>
    <property type="project" value="InterPro"/>
</dbReference>
<organism evidence="3 4">
    <name type="scientific">Catenaria anguillulae PL171</name>
    <dbReference type="NCBI Taxonomy" id="765915"/>
    <lineage>
        <taxon>Eukaryota</taxon>
        <taxon>Fungi</taxon>
        <taxon>Fungi incertae sedis</taxon>
        <taxon>Blastocladiomycota</taxon>
        <taxon>Blastocladiomycetes</taxon>
        <taxon>Blastocladiales</taxon>
        <taxon>Catenariaceae</taxon>
        <taxon>Catenaria</taxon>
    </lineage>
</organism>
<evidence type="ECO:0000259" key="2">
    <source>
        <dbReference type="Pfam" id="PF01425"/>
    </source>
</evidence>
<comment type="caution">
    <text evidence="3">The sequence shown here is derived from an EMBL/GenBank/DDBJ whole genome shotgun (WGS) entry which is preliminary data.</text>
</comment>
<dbReference type="SUPFAM" id="SSF75304">
    <property type="entry name" value="Amidase signature (AS) enzymes"/>
    <property type="match status" value="1"/>
</dbReference>
<evidence type="ECO:0000313" key="4">
    <source>
        <dbReference type="Proteomes" id="UP000193411"/>
    </source>
</evidence>
<dbReference type="OrthoDB" id="566138at2759"/>
<dbReference type="Gene3D" id="3.90.1300.10">
    <property type="entry name" value="Amidase signature (AS) domain"/>
    <property type="match status" value="1"/>
</dbReference>
<evidence type="ECO:0000313" key="3">
    <source>
        <dbReference type="EMBL" id="ORZ37458.1"/>
    </source>
</evidence>
<dbReference type="EMBL" id="MCFL01000012">
    <property type="protein sequence ID" value="ORZ37458.1"/>
    <property type="molecule type" value="Genomic_DNA"/>
</dbReference>
<gene>
    <name evidence="3" type="ORF">BCR44DRAFT_1430259</name>
</gene>
<dbReference type="InterPro" id="IPR020556">
    <property type="entry name" value="Amidase_CS"/>
</dbReference>